<evidence type="ECO:0000256" key="7">
    <source>
        <dbReference type="RuleBase" id="RU362021"/>
    </source>
</evidence>
<comment type="caution">
    <text evidence="10">The sequence shown here is derived from an EMBL/GenBank/DDBJ whole genome shotgun (WGS) entry which is preliminary data.</text>
</comment>
<dbReference type="OrthoDB" id="422187at2759"/>
<accession>A0A5J4Z0R6</accession>
<dbReference type="InterPro" id="IPR005248">
    <property type="entry name" value="NadD/NMNAT"/>
</dbReference>
<dbReference type="PANTHER" id="PTHR12039">
    <property type="entry name" value="NICOTINAMIDE MONONUCLEOTIDE ADENYLYLTRANSFERASE"/>
    <property type="match status" value="1"/>
</dbReference>
<keyword evidence="1 7" id="KW-0662">Pyridine nucleotide biosynthesis</keyword>
<proteinExistence type="inferred from homology"/>
<evidence type="ECO:0000256" key="8">
    <source>
        <dbReference type="SAM" id="Phobius"/>
    </source>
</evidence>
<dbReference type="SUPFAM" id="SSF52374">
    <property type="entry name" value="Nucleotidylyl transferase"/>
    <property type="match status" value="1"/>
</dbReference>
<dbReference type="InterPro" id="IPR014729">
    <property type="entry name" value="Rossmann-like_a/b/a_fold"/>
</dbReference>
<evidence type="ECO:0000256" key="6">
    <source>
        <dbReference type="ARBA" id="ARBA00023027"/>
    </source>
</evidence>
<name>A0A5J4Z0R6_PORPP</name>
<feature type="transmembrane region" description="Helical" evidence="8">
    <location>
        <begin position="6"/>
        <end position="25"/>
    </location>
</feature>
<dbReference type="EC" id="2.7.7.1" evidence="7"/>
<dbReference type="Proteomes" id="UP000324585">
    <property type="component" value="Unassembled WGS sequence"/>
</dbReference>
<dbReference type="InterPro" id="IPR004821">
    <property type="entry name" value="Cyt_trans-like"/>
</dbReference>
<dbReference type="Gene3D" id="3.40.50.620">
    <property type="entry name" value="HUPs"/>
    <property type="match status" value="1"/>
</dbReference>
<gene>
    <name evidence="10" type="ORF">FVE85_0647</name>
</gene>
<keyword evidence="3 7" id="KW-0548">Nucleotidyltransferase</keyword>
<evidence type="ECO:0000256" key="4">
    <source>
        <dbReference type="ARBA" id="ARBA00022741"/>
    </source>
</evidence>
<evidence type="ECO:0000313" key="11">
    <source>
        <dbReference type="Proteomes" id="UP000324585"/>
    </source>
</evidence>
<keyword evidence="8" id="KW-0472">Membrane</keyword>
<dbReference type="GO" id="GO:0009435">
    <property type="term" value="P:NAD+ biosynthetic process"/>
    <property type="evidence" value="ECO:0007669"/>
    <property type="project" value="UniProtKB-UniPathway"/>
</dbReference>
<evidence type="ECO:0000256" key="5">
    <source>
        <dbReference type="ARBA" id="ARBA00022840"/>
    </source>
</evidence>
<evidence type="ECO:0000259" key="9">
    <source>
        <dbReference type="Pfam" id="PF01467"/>
    </source>
</evidence>
<keyword evidence="2 7" id="KW-0808">Transferase</keyword>
<dbReference type="Pfam" id="PF01467">
    <property type="entry name" value="CTP_transf_like"/>
    <property type="match status" value="1"/>
</dbReference>
<dbReference type="GO" id="GO:0005524">
    <property type="term" value="F:ATP binding"/>
    <property type="evidence" value="ECO:0007669"/>
    <property type="project" value="UniProtKB-KW"/>
</dbReference>
<comment type="pathway">
    <text evidence="7">Cofactor biosynthesis; NAD(+) biosynthesis; NAD(+) from nicotinamide D-ribonucleotide: step 1/1.</text>
</comment>
<dbReference type="OMA" id="QPWKENI"/>
<comment type="catalytic activity">
    <reaction evidence="7">
        <text>beta-nicotinamide D-ribonucleotide + ATP + H(+) = diphosphate + NAD(+)</text>
        <dbReference type="Rhea" id="RHEA:21360"/>
        <dbReference type="ChEBI" id="CHEBI:14649"/>
        <dbReference type="ChEBI" id="CHEBI:15378"/>
        <dbReference type="ChEBI" id="CHEBI:30616"/>
        <dbReference type="ChEBI" id="CHEBI:33019"/>
        <dbReference type="ChEBI" id="CHEBI:57540"/>
        <dbReference type="EC" id="2.7.7.1"/>
    </reaction>
</comment>
<organism evidence="10 11">
    <name type="scientific">Porphyridium purpureum</name>
    <name type="common">Red alga</name>
    <name type="synonym">Porphyridium cruentum</name>
    <dbReference type="NCBI Taxonomy" id="35688"/>
    <lineage>
        <taxon>Eukaryota</taxon>
        <taxon>Rhodophyta</taxon>
        <taxon>Bangiophyceae</taxon>
        <taxon>Porphyridiales</taxon>
        <taxon>Porphyridiaceae</taxon>
        <taxon>Porphyridium</taxon>
    </lineage>
</organism>
<protein>
    <recommendedName>
        <fullName evidence="7">Nicotinamide-nucleotide adenylyltransferase</fullName>
        <ecNumber evidence="7">2.7.7.1</ecNumber>
        <ecNumber evidence="7">2.7.7.18</ecNumber>
    </recommendedName>
</protein>
<evidence type="ECO:0000256" key="1">
    <source>
        <dbReference type="ARBA" id="ARBA00022642"/>
    </source>
</evidence>
<dbReference type="EMBL" id="VRMN01000002">
    <property type="protein sequence ID" value="KAA8496918.1"/>
    <property type="molecule type" value="Genomic_DNA"/>
</dbReference>
<keyword evidence="8" id="KW-0812">Transmembrane</keyword>
<keyword evidence="11" id="KW-1185">Reference proteome</keyword>
<evidence type="ECO:0000256" key="2">
    <source>
        <dbReference type="ARBA" id="ARBA00022679"/>
    </source>
</evidence>
<dbReference type="AlphaFoldDB" id="A0A5J4Z0R6"/>
<dbReference type="PANTHER" id="PTHR12039:SF0">
    <property type="entry name" value="NICOTINAMIDE-NUCLEOTIDE ADENYLYLTRANSFERASE"/>
    <property type="match status" value="1"/>
</dbReference>
<dbReference type="NCBIfam" id="TIGR00482">
    <property type="entry name" value="nicotinate (nicotinamide) nucleotide adenylyltransferase"/>
    <property type="match status" value="1"/>
</dbReference>
<reference evidence="11" key="1">
    <citation type="journal article" date="2019" name="Nat. Commun.">
        <title>Expansion of phycobilisome linker gene families in mesophilic red algae.</title>
        <authorList>
            <person name="Lee J."/>
            <person name="Kim D."/>
            <person name="Bhattacharya D."/>
            <person name="Yoon H.S."/>
        </authorList>
    </citation>
    <scope>NUCLEOTIDE SEQUENCE [LARGE SCALE GENOMIC DNA]</scope>
    <source>
        <strain evidence="11">CCMP 1328</strain>
    </source>
</reference>
<sequence length="289" mass="32401">MYISLAVLLLYIICVLRVYSIFWSARGFSSRTVPESKRKRERRTRNARLATMPALVLSCGSFSPPTVMHCLMMETARNHAVHALGERDVIGVVSPVNDAYRASKPGLVAATHRVEMLRHALQRSAWVHVNTWESEQARFVRSHEVVSHVRAQLAKNAEPASMRVLFVCGTDVAVDILERRGWPEDSVQALLSKAELLIMPRPPSPAAGDARNVHQAQVDLHQLVHEDVRNASLASRIHVLTDAPVANISSTLARRMLRRGYSVKYVLDESVRQYIEEHGLYGRETDAGE</sequence>
<dbReference type="UniPathway" id="UPA00253">
    <property type="reaction ID" value="UER00600"/>
</dbReference>
<evidence type="ECO:0000313" key="10">
    <source>
        <dbReference type="EMBL" id="KAA8496918.1"/>
    </source>
</evidence>
<keyword evidence="6 7" id="KW-0520">NAD</keyword>
<feature type="domain" description="Cytidyltransferase-like" evidence="9">
    <location>
        <begin position="59"/>
        <end position="255"/>
    </location>
</feature>
<evidence type="ECO:0000256" key="3">
    <source>
        <dbReference type="ARBA" id="ARBA00022695"/>
    </source>
</evidence>
<dbReference type="GO" id="GO:0000309">
    <property type="term" value="F:nicotinamide-nucleotide adenylyltransferase activity"/>
    <property type="evidence" value="ECO:0007669"/>
    <property type="project" value="UniProtKB-EC"/>
</dbReference>
<keyword evidence="5 7" id="KW-0067">ATP-binding</keyword>
<dbReference type="GO" id="GO:0004515">
    <property type="term" value="F:nicotinate-nucleotide adenylyltransferase activity"/>
    <property type="evidence" value="ECO:0007669"/>
    <property type="project" value="UniProtKB-EC"/>
</dbReference>
<comment type="similarity">
    <text evidence="7">Belongs to the eukaryotic NMN adenylyltransferase family.</text>
</comment>
<keyword evidence="8" id="KW-1133">Transmembrane helix</keyword>
<keyword evidence="4 7" id="KW-0547">Nucleotide-binding</keyword>
<dbReference type="EC" id="2.7.7.18" evidence="7"/>
<dbReference type="InterPro" id="IPR051182">
    <property type="entry name" value="Euk_NMN_adenylyltrnsfrase"/>
</dbReference>
<comment type="catalytic activity">
    <reaction evidence="7">
        <text>nicotinate beta-D-ribonucleotide + ATP + H(+) = deamido-NAD(+) + diphosphate</text>
        <dbReference type="Rhea" id="RHEA:22860"/>
        <dbReference type="ChEBI" id="CHEBI:15378"/>
        <dbReference type="ChEBI" id="CHEBI:30616"/>
        <dbReference type="ChEBI" id="CHEBI:33019"/>
        <dbReference type="ChEBI" id="CHEBI:57502"/>
        <dbReference type="ChEBI" id="CHEBI:58437"/>
        <dbReference type="EC" id="2.7.7.18"/>
    </reaction>
</comment>